<feature type="compositionally biased region" description="Basic and acidic residues" evidence="1">
    <location>
        <begin position="81"/>
        <end position="102"/>
    </location>
</feature>
<evidence type="ECO:0000313" key="2">
    <source>
        <dbReference type="EMBL" id="CKR20299.1"/>
    </source>
</evidence>
<reference evidence="2 3" key="1">
    <citation type="submission" date="2015-03" db="EMBL/GenBank/DDBJ databases">
        <authorList>
            <consortium name="Pathogen Informatics"/>
        </authorList>
    </citation>
    <scope>NUCLEOTIDE SEQUENCE [LARGE SCALE GENOMIC DNA]</scope>
    <source>
        <strain evidence="2 3">Bir 187</strain>
    </source>
</reference>
<name>A0A654ZQ16_MYCTX</name>
<dbReference type="AlphaFoldDB" id="A0A654ZQ16"/>
<feature type="region of interest" description="Disordered" evidence="1">
    <location>
        <begin position="81"/>
        <end position="108"/>
    </location>
</feature>
<proteinExistence type="predicted"/>
<organism evidence="2 3">
    <name type="scientific">Mycobacterium tuberculosis</name>
    <dbReference type="NCBI Taxonomy" id="1773"/>
    <lineage>
        <taxon>Bacteria</taxon>
        <taxon>Bacillati</taxon>
        <taxon>Actinomycetota</taxon>
        <taxon>Actinomycetes</taxon>
        <taxon>Mycobacteriales</taxon>
        <taxon>Mycobacteriaceae</taxon>
        <taxon>Mycobacterium</taxon>
        <taxon>Mycobacterium tuberculosis complex</taxon>
    </lineage>
</organism>
<feature type="compositionally biased region" description="Low complexity" evidence="1">
    <location>
        <begin position="7"/>
        <end position="20"/>
    </location>
</feature>
<accession>A0A654ZQ16</accession>
<dbReference type="EMBL" id="CNFU01000108">
    <property type="protein sequence ID" value="CKR20299.1"/>
    <property type="molecule type" value="Genomic_DNA"/>
</dbReference>
<feature type="region of interest" description="Disordered" evidence="1">
    <location>
        <begin position="1"/>
        <end position="25"/>
    </location>
</feature>
<evidence type="ECO:0000313" key="3">
    <source>
        <dbReference type="Proteomes" id="UP000049023"/>
    </source>
</evidence>
<feature type="region of interest" description="Disordered" evidence="1">
    <location>
        <begin position="123"/>
        <end position="153"/>
    </location>
</feature>
<sequence>MRRLPPQGQQVVAQRGGQVRTALGRPPDHLLAHVNLGGRVVVVLREGDTRSHVQQVAHRRTGVAAVRQGGHVRRDRRVKLDRPGPVQRADHSRHQRLAHREQQVAGPGSQAVEVLLGHQRTAMRDRPPVGSGGGHHRAHGGGDPVRAGQADVGDRRIVRGQRHDRLGAARDDRGRHEVFDVLECPMRIRRRQPVVQCETGRDAAAHARATSRETIGAAGVSGVEANCALRPSIQRRPRSVSW</sequence>
<dbReference type="Proteomes" id="UP000049023">
    <property type="component" value="Unassembled WGS sequence"/>
</dbReference>
<gene>
    <name evidence="2" type="ORF">ERS027661_00780</name>
</gene>
<evidence type="ECO:0000256" key="1">
    <source>
        <dbReference type="SAM" id="MobiDB-lite"/>
    </source>
</evidence>
<protein>
    <submittedName>
        <fullName evidence="2">Uncharacterized protein</fullName>
    </submittedName>
</protein>